<reference evidence="6" key="1">
    <citation type="submission" date="2021-06" db="EMBL/GenBank/DDBJ databases">
        <authorList>
            <person name="Hodson N. C."/>
            <person name="Mongue J. A."/>
            <person name="Jaron S. K."/>
        </authorList>
    </citation>
    <scope>NUCLEOTIDE SEQUENCE</scope>
</reference>
<accession>A0A8J2P1E5</accession>
<dbReference type="PROSITE" id="PS00888">
    <property type="entry name" value="CNMP_BINDING_1"/>
    <property type="match status" value="1"/>
</dbReference>
<keyword evidence="4" id="KW-0812">Transmembrane</keyword>
<feature type="transmembrane region" description="Helical" evidence="4">
    <location>
        <begin position="244"/>
        <end position="261"/>
    </location>
</feature>
<dbReference type="OrthoDB" id="421226at2759"/>
<evidence type="ECO:0000256" key="2">
    <source>
        <dbReference type="ARBA" id="ARBA00023065"/>
    </source>
</evidence>
<keyword evidence="4" id="KW-0472">Membrane</keyword>
<feature type="transmembrane region" description="Helical" evidence="4">
    <location>
        <begin position="343"/>
        <end position="360"/>
    </location>
</feature>
<evidence type="ECO:0000256" key="4">
    <source>
        <dbReference type="SAM" id="Phobius"/>
    </source>
</evidence>
<feature type="region of interest" description="Disordered" evidence="3">
    <location>
        <begin position="1"/>
        <end position="65"/>
    </location>
</feature>
<proteinExistence type="predicted"/>
<feature type="domain" description="Cyclic nucleotide-binding" evidence="5">
    <location>
        <begin position="476"/>
        <end position="577"/>
    </location>
</feature>
<keyword evidence="1" id="KW-0813">Transport</keyword>
<feature type="transmembrane region" description="Helical" evidence="4">
    <location>
        <begin position="690"/>
        <end position="711"/>
    </location>
</feature>
<dbReference type="Proteomes" id="UP000708208">
    <property type="component" value="Unassembled WGS sequence"/>
</dbReference>
<dbReference type="InterPro" id="IPR018488">
    <property type="entry name" value="cNMP-bd_CS"/>
</dbReference>
<evidence type="ECO:0000313" key="7">
    <source>
        <dbReference type="Proteomes" id="UP000708208"/>
    </source>
</evidence>
<dbReference type="Pfam" id="PF00027">
    <property type="entry name" value="cNMP_binding"/>
    <property type="match status" value="1"/>
</dbReference>
<dbReference type="PANTHER" id="PTHR45638:SF11">
    <property type="entry name" value="CYCLIC NUCLEOTIDE-GATED CATION CHANNEL SUBUNIT A"/>
    <property type="match status" value="1"/>
</dbReference>
<organism evidence="6 7">
    <name type="scientific">Allacma fusca</name>
    <dbReference type="NCBI Taxonomy" id="39272"/>
    <lineage>
        <taxon>Eukaryota</taxon>
        <taxon>Metazoa</taxon>
        <taxon>Ecdysozoa</taxon>
        <taxon>Arthropoda</taxon>
        <taxon>Hexapoda</taxon>
        <taxon>Collembola</taxon>
        <taxon>Symphypleona</taxon>
        <taxon>Sminthuridae</taxon>
        <taxon>Allacma</taxon>
    </lineage>
</organism>
<dbReference type="PANTHER" id="PTHR45638">
    <property type="entry name" value="CYCLIC NUCLEOTIDE-GATED CATION CHANNEL SUBUNIT A"/>
    <property type="match status" value="1"/>
</dbReference>
<keyword evidence="4" id="KW-1133">Transmembrane helix</keyword>
<name>A0A8J2P1E5_9HEXA</name>
<dbReference type="InterPro" id="IPR050866">
    <property type="entry name" value="CNG_cation_channel"/>
</dbReference>
<dbReference type="SMART" id="SM00100">
    <property type="entry name" value="cNMP"/>
    <property type="match status" value="1"/>
</dbReference>
<feature type="transmembrane region" description="Helical" evidence="4">
    <location>
        <begin position="282"/>
        <end position="304"/>
    </location>
</feature>
<feature type="compositionally biased region" description="Basic and acidic residues" evidence="3">
    <location>
        <begin position="20"/>
        <end position="38"/>
    </location>
</feature>
<comment type="caution">
    <text evidence="6">The sequence shown here is derived from an EMBL/GenBank/DDBJ whole genome shotgun (WGS) entry which is preliminary data.</text>
</comment>
<feature type="transmembrane region" description="Helical" evidence="4">
    <location>
        <begin position="131"/>
        <end position="154"/>
    </location>
</feature>
<evidence type="ECO:0000313" key="6">
    <source>
        <dbReference type="EMBL" id="CAG7728315.1"/>
    </source>
</evidence>
<feature type="compositionally biased region" description="Polar residues" evidence="3">
    <location>
        <begin position="52"/>
        <end position="65"/>
    </location>
</feature>
<gene>
    <name evidence="6" type="ORF">AFUS01_LOCUS17104</name>
</gene>
<keyword evidence="7" id="KW-1185">Reference proteome</keyword>
<dbReference type="InterPro" id="IPR000595">
    <property type="entry name" value="cNMP-bd_dom"/>
</dbReference>
<dbReference type="EMBL" id="CAJVCH010161767">
    <property type="protein sequence ID" value="CAG7728315.1"/>
    <property type="molecule type" value="Genomic_DNA"/>
</dbReference>
<dbReference type="GO" id="GO:0005221">
    <property type="term" value="F:intracellularly cyclic nucleotide-activated monoatomic cation channel activity"/>
    <property type="evidence" value="ECO:0007669"/>
    <property type="project" value="InterPro"/>
</dbReference>
<feature type="transmembrane region" description="Helical" evidence="4">
    <location>
        <begin position="723"/>
        <end position="746"/>
    </location>
</feature>
<dbReference type="CDD" id="cd00038">
    <property type="entry name" value="CAP_ED"/>
    <property type="match status" value="1"/>
</dbReference>
<evidence type="ECO:0000259" key="5">
    <source>
        <dbReference type="PROSITE" id="PS50042"/>
    </source>
</evidence>
<keyword evidence="2" id="KW-0406">Ion transport</keyword>
<evidence type="ECO:0000256" key="3">
    <source>
        <dbReference type="SAM" id="MobiDB-lite"/>
    </source>
</evidence>
<dbReference type="AlphaFoldDB" id="A0A8J2P1E5"/>
<feature type="transmembrane region" description="Helical" evidence="4">
    <location>
        <begin position="196"/>
        <end position="224"/>
    </location>
</feature>
<feature type="transmembrane region" description="Helical" evidence="4">
    <location>
        <begin position="372"/>
        <end position="393"/>
    </location>
</feature>
<sequence>KSRMVNKNRLSGGSDVQVDTEGRNSSEESSTFEREGSNKKSSAGSSKKSSAFTNPHNLDSGSDSKNLVQTLIGSKNKKDNAYLERSEAAGDKITSRFNVFKKKKKKIRGKIADPTKLPILFSLAGKKYVGVIWEAFIVTLSLMYFFGITFQISFAATSSIHIVNGVFDNIELMFLLDLALRLLFEAWRHAREEDSTFFFIPFSTSFWVYHMIALFPFEYLFIAYLNLTEQDSITFLTIHDYCHFARLTLTYRVYYFYYVLLFTDGREAYLERERVVTDFMVFILRFFTTYFILTHGVACCLVWSTGISSIDHLLSRSIDRLDNTWLGHAYNTRPDFVSTPVDHYLLSVVFGVTMLTSVGYGNPAARNEVEMLICVTVMLIGAIGLSGIFGSYLTSFLLEQDGSRFDLFYRLQSIQKVLKSLGSTYIFSSTVTEYYECLWNFREGVYHVQLINYIPQSLHRDIVYDICTEMFDKAILFRGLEEPFLRAVSRAVELVLYNPDMIICQQGDYAMTMYYIIQGECLVKSKHNSNITTAILRAGCIFGESDLFLSYPHASNVETLTTCQLLRLSKEHLMDVFNDHIYILGFMRSRVQERMRDLRIYYEQKGEHPISWVQMQRQFDPSSWAMYTDYDIVLRWAHGYNSLVDEDIVNDTEATVIVDMPCRPGSQQKDKMIAYKTCVIPPTLNCSIAWVYWWHVFVMLLASFFCFIGPYNIAFKKTTEFQYYTFAIFFPIEYVMSVIFVLDVIVEIGTACPVSGVYYKFRDGFLVMINLWARFT</sequence>
<dbReference type="PROSITE" id="PS50042">
    <property type="entry name" value="CNMP_BINDING_3"/>
    <property type="match status" value="1"/>
</dbReference>
<feature type="transmembrane region" description="Helical" evidence="4">
    <location>
        <begin position="166"/>
        <end position="184"/>
    </location>
</feature>
<protein>
    <recommendedName>
        <fullName evidence="5">Cyclic nucleotide-binding domain-containing protein</fullName>
    </recommendedName>
</protein>
<evidence type="ECO:0000256" key="1">
    <source>
        <dbReference type="ARBA" id="ARBA00022448"/>
    </source>
</evidence>
<feature type="non-terminal residue" evidence="6">
    <location>
        <position position="1"/>
    </location>
</feature>
<feature type="compositionally biased region" description="Low complexity" evidence="3">
    <location>
        <begin position="39"/>
        <end position="51"/>
    </location>
</feature>
<dbReference type="GO" id="GO:0044877">
    <property type="term" value="F:protein-containing complex binding"/>
    <property type="evidence" value="ECO:0007669"/>
    <property type="project" value="TreeGrafter"/>
</dbReference>